<feature type="region of interest" description="Disordered" evidence="9">
    <location>
        <begin position="1439"/>
        <end position="1496"/>
    </location>
</feature>
<evidence type="ECO:0000313" key="17">
    <source>
        <dbReference type="Proteomes" id="UP000824596"/>
    </source>
</evidence>
<evidence type="ECO:0000313" key="16">
    <source>
        <dbReference type="EMBL" id="KAH0960106.1"/>
    </source>
</evidence>
<dbReference type="FunFam" id="3.90.550.10:FF:000065">
    <property type="entry name" value="UDP-glucose:glycoprotein glucosyltransferase, putative"/>
    <property type="match status" value="1"/>
</dbReference>
<proteinExistence type="inferred from homology"/>
<dbReference type="InterPro" id="IPR040525">
    <property type="entry name" value="UGGT_TRXL_4"/>
</dbReference>
<evidence type="ECO:0000256" key="8">
    <source>
        <dbReference type="ARBA" id="ARBA00023180"/>
    </source>
</evidence>
<feature type="domain" description="UDP-glucose:glycoprotein glucosyltransferase thioredoxin-like" evidence="14">
    <location>
        <begin position="656"/>
        <end position="852"/>
    </location>
</feature>
<comment type="subcellular location">
    <subcellularLocation>
        <location evidence="2">Endoplasmic reticulum lumen</location>
    </subcellularLocation>
</comment>
<dbReference type="Pfam" id="PF18403">
    <property type="entry name" value="Thioredoxin_15"/>
    <property type="match status" value="1"/>
</dbReference>
<evidence type="ECO:0000256" key="10">
    <source>
        <dbReference type="SAM" id="SignalP"/>
    </source>
</evidence>
<keyword evidence="5" id="KW-0808">Transferase</keyword>
<dbReference type="SUPFAM" id="SSF53448">
    <property type="entry name" value="Nucleotide-diphospho-sugar transferases"/>
    <property type="match status" value="1"/>
</dbReference>
<accession>A0A9P8SEW6</accession>
<comment type="caution">
    <text evidence="16">The sequence shown here is derived from an EMBL/GenBank/DDBJ whole genome shotgun (WGS) entry which is preliminary data.</text>
</comment>
<feature type="domain" description="UGGT thioredoxin-like" evidence="11">
    <location>
        <begin position="38"/>
        <end position="217"/>
    </location>
</feature>
<keyword evidence="8" id="KW-0325">Glycoprotein</keyword>
<comment type="similarity">
    <text evidence="4">Belongs to the glycosyltransferase 8 family.</text>
</comment>
<dbReference type="InterPro" id="IPR009448">
    <property type="entry name" value="UDP-g_GGtrans"/>
</dbReference>
<dbReference type="CDD" id="cd06432">
    <property type="entry name" value="GT8_HUGT1_C_like"/>
    <property type="match status" value="1"/>
</dbReference>
<evidence type="ECO:0000256" key="9">
    <source>
        <dbReference type="SAM" id="MobiDB-lite"/>
    </source>
</evidence>
<dbReference type="OrthoDB" id="27683at2759"/>
<evidence type="ECO:0000259" key="14">
    <source>
        <dbReference type="Pfam" id="PF18403"/>
    </source>
</evidence>
<dbReference type="Pfam" id="PF18404">
    <property type="entry name" value="Glyco_transf_24"/>
    <property type="match status" value="1"/>
</dbReference>
<evidence type="ECO:0000256" key="1">
    <source>
        <dbReference type="ARBA" id="ARBA00001913"/>
    </source>
</evidence>
<dbReference type="GO" id="GO:0051082">
    <property type="term" value="F:unfolded protein binding"/>
    <property type="evidence" value="ECO:0007669"/>
    <property type="project" value="TreeGrafter"/>
</dbReference>
<reference evidence="16" key="1">
    <citation type="submission" date="2021-09" db="EMBL/GenBank/DDBJ databases">
        <title>A high-quality genome of the endoparasitic fungus Hirsutella rhossiliensis with a comparison of Hirsutella genomes reveals transposable elements contributing to genome size variation.</title>
        <authorList>
            <person name="Lin R."/>
            <person name="Jiao Y."/>
            <person name="Sun X."/>
            <person name="Ling J."/>
            <person name="Xie B."/>
            <person name="Cheng X."/>
        </authorList>
    </citation>
    <scope>NUCLEOTIDE SEQUENCE</scope>
    <source>
        <strain evidence="16">HR02</strain>
    </source>
</reference>
<dbReference type="Pfam" id="PF18401">
    <property type="entry name" value="Thioredoxin_13"/>
    <property type="match status" value="1"/>
</dbReference>
<name>A0A9P8SEW6_9HYPO</name>
<comment type="pathway">
    <text evidence="3">Protein modification; protein glycosylation.</text>
</comment>
<sequence length="1496" mass="166680">MARSRSLPWALCAAIMAALPAIATPSVNVGMNAAFSAGPYLLELLETAAAENETAYFPLLDRLASGHFASASSDADLYNKFVAVLKDDGHIPSSEALSTFNLALSLRSAAPRVEAHYQYYTTAVEPLVADSHCQNWVLLEGKQYCTPALDSFVKEGLSSSREIALPFDRILGSGREAVLFADPTSDSFGEFHRALSKAARALELKYRLRYRLRKASTAQALPVSGFGVELALKRTDYIVIDDREDAPDSGRKLRESGDILDGQEEVADLKPLSTSELVSLGTKAASFIQESDNPFETLIRLTQDFPRFSASIAAHNISKAFSTAREQSQANAAPAGVNVLWMNGVQLIDRQIEPFALVEMLRRERRLINGVRNLGLNGKQAVSLLGHKAVSMAKGEQESPRYDWTDRLEDGRVIVWLNDLEKDPRYDNYPKSLSSLLQRTFPGQMPPIGLNIFNLVVPVDFSKSEDVNTVTQMASIMSRGIPIHFGLVPLTSTVEATAQAKVIYYLLENHGAEALLAYIEGLEKNPQTAVDEKQFTTVVASGEPLSGSLRMSLPEVLEAETFEKQTKLARHWAERLKADTASRLLFMNGVIITRDQSWMQTMSMKIGEDLQTIQKEIFQGTLDEEAWVPGVFLEGAATRRNEYIALDSDKGLRMLDVSRFYTEHATLFSTIPVLEPYSESTKENWATATIVADMTTPDGLELVLAALEFKRNNPGARLELIHNPEDSLTASLVNSAFKAQEGTLDAIETIDKLSDLPKAAESAVADENYAPALSAFLKMGRIEPGQKIIILNGRVIGPISAGDPFTTDDFQQLLEFEQKRRILPVYAAFDDLGLSDKLSSALAAAMATSITALSTNSDLPEGIFESAPAVRSTLYDSWNVSHAAIEVGDPENASIHIAGLLDPVSEKGQRWAPILKVLSELDGVYLKLIQNPREKISELPLKRFFRYVMDSKPSFDKNGKVRALKATFGSLPSEALLTVGMDVPPAWLVAPKESVHDLDNIKLSSVKSDVDATYELEHILIEGHSREGRGKPPRGAQLVLATEKSPMVTDTVVMANLGFFQFKANPGFYNIRLKEGRTADIYTIESIGAQGWEAAPNDEGTELALMDFQGTTLYPRLKRRPGMEQQDVLETADGSSAGSIVSKGIKFAEELLGGSKAKSLSAQEHADINIFSVASGHLYERMLNIMMVSTMRNTKHSVKFWFIEQFLSPSFKEFIPHLAKEYGFKYEMVTYKWPHWLRQQKEKQREIWGYKILFLDVLFPLSLDKVIFVDADQIVRTDMMDLVNLDLDGAPYGFTPMCDSRTEMEGFRFWKQGYWATYLRGRPYHISALYVVDLRRFRELAAGDRLRQQYHALSADPGSLSNLDQDLPNHMQFDIPIHSLPQEWLWCETWCSDESLTQARTIDLCNNPQTKEPKLDRARRQVPEWTVYDDEIAKVDKKRRQRLQDKKSAGDTASVDEEAVSRQPDAIGEEAQREVNTKSRNWDEADGGRVHSKDEL</sequence>
<dbReference type="InterPro" id="IPR029044">
    <property type="entry name" value="Nucleotide-diphossugar_trans"/>
</dbReference>
<evidence type="ECO:0000256" key="3">
    <source>
        <dbReference type="ARBA" id="ARBA00004922"/>
    </source>
</evidence>
<feature type="signal peptide" evidence="10">
    <location>
        <begin position="1"/>
        <end position="23"/>
    </location>
</feature>
<dbReference type="GO" id="GO:0018279">
    <property type="term" value="P:protein N-linked glycosylation via asparagine"/>
    <property type="evidence" value="ECO:0007669"/>
    <property type="project" value="TreeGrafter"/>
</dbReference>
<feature type="compositionally biased region" description="Basic and acidic residues" evidence="9">
    <location>
        <begin position="1470"/>
        <end position="1496"/>
    </location>
</feature>
<dbReference type="GO" id="GO:0005788">
    <property type="term" value="C:endoplasmic reticulum lumen"/>
    <property type="evidence" value="ECO:0007669"/>
    <property type="project" value="UniProtKB-SubCell"/>
</dbReference>
<evidence type="ECO:0000256" key="6">
    <source>
        <dbReference type="ARBA" id="ARBA00022729"/>
    </source>
</evidence>
<dbReference type="PANTHER" id="PTHR11226">
    <property type="entry name" value="UDP-GLUCOSE GLYCOPROTEIN:GLUCOSYLTRANSFERASE"/>
    <property type="match status" value="1"/>
</dbReference>
<dbReference type="Pfam" id="PF18402">
    <property type="entry name" value="Thioredoxin_14"/>
    <property type="match status" value="1"/>
</dbReference>
<evidence type="ECO:0000259" key="13">
    <source>
        <dbReference type="Pfam" id="PF18402"/>
    </source>
</evidence>
<feature type="domain" description="UGGT thioredoxin-like" evidence="12">
    <location>
        <begin position="265"/>
        <end position="396"/>
    </location>
</feature>
<feature type="domain" description="UGGT thioredoxin-like" evidence="13">
    <location>
        <begin position="402"/>
        <end position="644"/>
    </location>
</feature>
<dbReference type="InterPro" id="IPR040694">
    <property type="entry name" value="UGGT_TRXL_2"/>
</dbReference>
<keyword evidence="7" id="KW-0256">Endoplasmic reticulum</keyword>
<gene>
    <name evidence="16" type="ORF">HRG_09127</name>
</gene>
<evidence type="ECO:0000256" key="4">
    <source>
        <dbReference type="ARBA" id="ARBA00006351"/>
    </source>
</evidence>
<evidence type="ECO:0000259" key="11">
    <source>
        <dbReference type="Pfam" id="PF18400"/>
    </source>
</evidence>
<dbReference type="RefSeq" id="XP_044717619.1">
    <property type="nucleotide sequence ID" value="XM_044867598.1"/>
</dbReference>
<dbReference type="GO" id="GO:0003980">
    <property type="term" value="F:UDP-glucose:glycoprotein glucosyltransferase activity"/>
    <property type="evidence" value="ECO:0007669"/>
    <property type="project" value="InterPro"/>
</dbReference>
<protein>
    <submittedName>
        <fullName evidence="16">UDP-glucose:Glycoprotein glucosyltransferase domain-containing protein</fullName>
    </submittedName>
</protein>
<dbReference type="Proteomes" id="UP000824596">
    <property type="component" value="Unassembled WGS sequence"/>
</dbReference>
<evidence type="ECO:0000256" key="5">
    <source>
        <dbReference type="ARBA" id="ARBA00022679"/>
    </source>
</evidence>
<dbReference type="Gene3D" id="3.90.550.10">
    <property type="entry name" value="Spore Coat Polysaccharide Biosynthesis Protein SpsA, Chain A"/>
    <property type="match status" value="1"/>
</dbReference>
<dbReference type="InterPro" id="IPR040693">
    <property type="entry name" value="UGGT_TRXL_1"/>
</dbReference>
<dbReference type="Pfam" id="PF18400">
    <property type="entry name" value="Thioredoxin_12"/>
    <property type="match status" value="1"/>
</dbReference>
<feature type="chain" id="PRO_5040125776" evidence="10">
    <location>
        <begin position="24"/>
        <end position="1496"/>
    </location>
</feature>
<keyword evidence="17" id="KW-1185">Reference proteome</keyword>
<organism evidence="16 17">
    <name type="scientific">Hirsutella rhossiliensis</name>
    <dbReference type="NCBI Taxonomy" id="111463"/>
    <lineage>
        <taxon>Eukaryota</taxon>
        <taxon>Fungi</taxon>
        <taxon>Dikarya</taxon>
        <taxon>Ascomycota</taxon>
        <taxon>Pezizomycotina</taxon>
        <taxon>Sordariomycetes</taxon>
        <taxon>Hypocreomycetidae</taxon>
        <taxon>Hypocreales</taxon>
        <taxon>Ophiocordycipitaceae</taxon>
        <taxon>Hirsutella</taxon>
    </lineage>
</organism>
<dbReference type="InterPro" id="IPR040692">
    <property type="entry name" value="UGGT_TRXL_3"/>
</dbReference>
<evidence type="ECO:0000259" key="15">
    <source>
        <dbReference type="Pfam" id="PF18404"/>
    </source>
</evidence>
<comment type="cofactor">
    <cofactor evidence="1">
        <name>Ca(2+)</name>
        <dbReference type="ChEBI" id="CHEBI:29108"/>
    </cofactor>
</comment>
<evidence type="ECO:0000256" key="7">
    <source>
        <dbReference type="ARBA" id="ARBA00022824"/>
    </source>
</evidence>
<dbReference type="EMBL" id="JAIZPD010000011">
    <property type="protein sequence ID" value="KAH0960106.1"/>
    <property type="molecule type" value="Genomic_DNA"/>
</dbReference>
<evidence type="ECO:0000256" key="2">
    <source>
        <dbReference type="ARBA" id="ARBA00004319"/>
    </source>
</evidence>
<dbReference type="PANTHER" id="PTHR11226:SF0">
    <property type="entry name" value="UDP-GLUCOSE:GLYCOPROTEIN GLUCOSYLTRANSFERASE"/>
    <property type="match status" value="1"/>
</dbReference>
<feature type="domain" description="Glucosyltransferase 24 catalytic" evidence="15">
    <location>
        <begin position="1168"/>
        <end position="1434"/>
    </location>
</feature>
<dbReference type="GeneID" id="68358256"/>
<evidence type="ECO:0000259" key="12">
    <source>
        <dbReference type="Pfam" id="PF18401"/>
    </source>
</evidence>
<dbReference type="GO" id="GO:0036503">
    <property type="term" value="P:ERAD pathway"/>
    <property type="evidence" value="ECO:0007669"/>
    <property type="project" value="TreeGrafter"/>
</dbReference>
<dbReference type="InterPro" id="IPR040497">
    <property type="entry name" value="Glyco_transf_24"/>
</dbReference>
<dbReference type="Pfam" id="PF06427">
    <property type="entry name" value="UDP-g_GGTase"/>
    <property type="match status" value="1"/>
</dbReference>
<keyword evidence="6 10" id="KW-0732">Signal</keyword>